<dbReference type="EMBL" id="WPHR01000028">
    <property type="protein sequence ID" value="MUZ75378.1"/>
    <property type="molecule type" value="Genomic_DNA"/>
</dbReference>
<feature type="domain" description="HAMP" evidence="7">
    <location>
        <begin position="470"/>
        <end position="513"/>
    </location>
</feature>
<feature type="transmembrane region" description="Helical" evidence="5">
    <location>
        <begin position="12"/>
        <end position="33"/>
    </location>
</feature>
<organism evidence="8 9">
    <name type="scientific">Agrobacterium vitis</name>
    <name type="common">Rhizobium vitis</name>
    <dbReference type="NCBI Taxonomy" id="373"/>
    <lineage>
        <taxon>Bacteria</taxon>
        <taxon>Pseudomonadati</taxon>
        <taxon>Pseudomonadota</taxon>
        <taxon>Alphaproteobacteria</taxon>
        <taxon>Hyphomicrobiales</taxon>
        <taxon>Rhizobiaceae</taxon>
        <taxon>Rhizobium/Agrobacterium group</taxon>
        <taxon>Agrobacterium</taxon>
    </lineage>
</organism>
<evidence type="ECO:0000259" key="7">
    <source>
        <dbReference type="PROSITE" id="PS50885"/>
    </source>
</evidence>
<dbReference type="PROSITE" id="PS50111">
    <property type="entry name" value="CHEMOTAXIS_TRANSDUC_2"/>
    <property type="match status" value="1"/>
</dbReference>
<dbReference type="PANTHER" id="PTHR43531:SF11">
    <property type="entry name" value="METHYL-ACCEPTING CHEMOTAXIS PROTEIN 3"/>
    <property type="match status" value="1"/>
</dbReference>
<proteinExistence type="inferred from homology"/>
<dbReference type="PANTHER" id="PTHR43531">
    <property type="entry name" value="PROTEIN ICFG"/>
    <property type="match status" value="1"/>
</dbReference>
<protein>
    <submittedName>
        <fullName evidence="8">HAMP domain-containing protein</fullName>
    </submittedName>
</protein>
<dbReference type="SUPFAM" id="SSF58104">
    <property type="entry name" value="Methyl-accepting chemotaxis protein (MCP) signaling domain"/>
    <property type="match status" value="1"/>
</dbReference>
<dbReference type="FunFam" id="1.10.287.950:FF:000001">
    <property type="entry name" value="Methyl-accepting chemotaxis sensory transducer"/>
    <property type="match status" value="1"/>
</dbReference>
<dbReference type="GO" id="GO:0006935">
    <property type="term" value="P:chemotaxis"/>
    <property type="evidence" value="ECO:0007669"/>
    <property type="project" value="UniProtKB-KW"/>
</dbReference>
<dbReference type="PROSITE" id="PS50885">
    <property type="entry name" value="HAMP"/>
    <property type="match status" value="2"/>
</dbReference>
<dbReference type="SUPFAM" id="SSF158472">
    <property type="entry name" value="HAMP domain-like"/>
    <property type="match status" value="1"/>
</dbReference>
<dbReference type="SMART" id="SM00283">
    <property type="entry name" value="MA"/>
    <property type="match status" value="1"/>
</dbReference>
<evidence type="ECO:0000313" key="9">
    <source>
        <dbReference type="Proteomes" id="UP000477951"/>
    </source>
</evidence>
<dbReference type="CDD" id="cd11386">
    <property type="entry name" value="MCP_signal"/>
    <property type="match status" value="1"/>
</dbReference>
<dbReference type="InterPro" id="IPR051310">
    <property type="entry name" value="MCP_chemotaxis"/>
</dbReference>
<evidence type="ECO:0000256" key="3">
    <source>
        <dbReference type="ARBA" id="ARBA00029447"/>
    </source>
</evidence>
<evidence type="ECO:0000256" key="2">
    <source>
        <dbReference type="ARBA" id="ARBA00022500"/>
    </source>
</evidence>
<dbReference type="Gene3D" id="3.30.450.20">
    <property type="entry name" value="PAS domain"/>
    <property type="match status" value="1"/>
</dbReference>
<sequence>MTVRIRSIQVKIALLAGVCVVAASGALVGYSIISAANSKAFVSENVDTLTEDSTKKHLKTLALAQAALIESPLDIAFASARNMARTFEISAATSQDVTASVGRRRTQFNAILLNVLKDNPRFNGTYSAWEPDALDGQDQLFRNKQDVGSDATGRFLPYWTRSADGKLAVQPLVEYDSTALHPNGVMKGGWYIGPKNGGGESILDPLPYIVQGKNVFLATMSVPITIDGKFVGVAGADFDLTFVQKLAENVKASMYDGKASVDIISYKGLIVASSEHPDAVGRPFEQVHAADAQYLSSIQGGRDIIQATADTFTALSPIVIGRTTTPWSIMIEVPRSVAMAEATALTSSLADRNNADTLLQIIVGIVIAAGGIVAMWFVARSIASPIKQMTNAMDRLAQSDISIEVPGLDRVDEIGAMAAAVSVFRENAIQKTAMEEDAETNRAMSEKERLHREAEKARESAESQFVVDCLATGLQRLADGDVAYRISTPFAAHLDSLRLDFNNSLTKLHEALQAVMENARGIDGGANEIRSAADDLAKRTEQQAASVEETAAALEQITTTMRDSTKRAEEAGFLVSRTRVGAEKAGEVVRNAVNAMQQIERSSGEISNIIGVIDEIAFQTNLLALNAGVEAARAGEAGKGFAVVAQEVRELAQRSANAAKEIKALIITSGEQVRTGVALVGETGKSLEVMVGEVQQINSHVSAIVEAAREQSIGIQEINTAVNTIDQGTQQNAAMVEESTAASHSLAGEADALNKLISQFNLGGQSAHHQPVRLASSNPRPVPSPAKALGRKIANAFGATSEQSWKEF</sequence>
<feature type="domain" description="Methyl-accepting transducer" evidence="6">
    <location>
        <begin position="518"/>
        <end position="747"/>
    </location>
</feature>
<evidence type="ECO:0000256" key="5">
    <source>
        <dbReference type="SAM" id="Phobius"/>
    </source>
</evidence>
<dbReference type="Pfam" id="PF00015">
    <property type="entry name" value="MCPsignal"/>
    <property type="match status" value="1"/>
</dbReference>
<keyword evidence="5" id="KW-1133">Transmembrane helix</keyword>
<dbReference type="GO" id="GO:0007165">
    <property type="term" value="P:signal transduction"/>
    <property type="evidence" value="ECO:0007669"/>
    <property type="project" value="UniProtKB-KW"/>
</dbReference>
<feature type="transmembrane region" description="Helical" evidence="5">
    <location>
        <begin position="358"/>
        <end position="379"/>
    </location>
</feature>
<reference evidence="8 9" key="1">
    <citation type="submission" date="2019-12" db="EMBL/GenBank/DDBJ databases">
        <title>Whole-genome sequencing of Allorhizobium vitis.</title>
        <authorList>
            <person name="Gan H.M."/>
            <person name="Szegedi E."/>
            <person name="Burr T."/>
            <person name="Savka M.A."/>
        </authorList>
    </citation>
    <scope>NUCLEOTIDE SEQUENCE [LARGE SCALE GENOMIC DNA]</scope>
    <source>
        <strain evidence="8 9">CG516</strain>
    </source>
</reference>
<comment type="subcellular location">
    <subcellularLocation>
        <location evidence="1">Membrane</location>
    </subcellularLocation>
</comment>
<feature type="domain" description="HAMP" evidence="7">
    <location>
        <begin position="380"/>
        <end position="433"/>
    </location>
</feature>
<evidence type="ECO:0000256" key="4">
    <source>
        <dbReference type="PROSITE-ProRule" id="PRU00284"/>
    </source>
</evidence>
<dbReference type="AlphaFoldDB" id="A0A6L6VKI4"/>
<comment type="caution">
    <text evidence="8">The sequence shown here is derived from an EMBL/GenBank/DDBJ whole genome shotgun (WGS) entry which is preliminary data.</text>
</comment>
<dbReference type="Pfam" id="PF22673">
    <property type="entry name" value="MCP-like_PDC_1"/>
    <property type="match status" value="1"/>
</dbReference>
<dbReference type="InterPro" id="IPR003660">
    <property type="entry name" value="HAMP_dom"/>
</dbReference>
<dbReference type="Gene3D" id="1.10.287.950">
    <property type="entry name" value="Methyl-accepting chemotaxis protein"/>
    <property type="match status" value="1"/>
</dbReference>
<accession>A0A6L6VKI4</accession>
<dbReference type="SMART" id="SM00304">
    <property type="entry name" value="HAMP"/>
    <property type="match status" value="1"/>
</dbReference>
<keyword evidence="5" id="KW-0812">Transmembrane</keyword>
<dbReference type="GO" id="GO:0016020">
    <property type="term" value="C:membrane"/>
    <property type="evidence" value="ECO:0007669"/>
    <property type="project" value="UniProtKB-SubCell"/>
</dbReference>
<dbReference type="Gene3D" id="6.10.340.10">
    <property type="match status" value="1"/>
</dbReference>
<keyword evidence="4" id="KW-0807">Transducer</keyword>
<dbReference type="CDD" id="cd12913">
    <property type="entry name" value="PDC1_MCP_like"/>
    <property type="match status" value="1"/>
</dbReference>
<gene>
    <name evidence="8" type="ORF">GOZ90_22065</name>
</gene>
<evidence type="ECO:0000259" key="6">
    <source>
        <dbReference type="PROSITE" id="PS50111"/>
    </source>
</evidence>
<keyword evidence="2" id="KW-0145">Chemotaxis</keyword>
<name>A0A6L6VKI4_AGRVI</name>
<dbReference type="Pfam" id="PF00672">
    <property type="entry name" value="HAMP"/>
    <property type="match status" value="1"/>
</dbReference>
<keyword evidence="5" id="KW-0472">Membrane</keyword>
<evidence type="ECO:0000313" key="8">
    <source>
        <dbReference type="EMBL" id="MUZ75378.1"/>
    </source>
</evidence>
<dbReference type="Proteomes" id="UP000477951">
    <property type="component" value="Unassembled WGS sequence"/>
</dbReference>
<dbReference type="InterPro" id="IPR004089">
    <property type="entry name" value="MCPsignal_dom"/>
</dbReference>
<comment type="similarity">
    <text evidence="3">Belongs to the methyl-accepting chemotaxis (MCP) protein family.</text>
</comment>
<evidence type="ECO:0000256" key="1">
    <source>
        <dbReference type="ARBA" id="ARBA00004370"/>
    </source>
</evidence>